<dbReference type="Pfam" id="PF02791">
    <property type="entry name" value="DDT"/>
    <property type="match status" value="1"/>
</dbReference>
<reference evidence="9 10" key="1">
    <citation type="submission" date="2020-06" db="EMBL/GenBank/DDBJ databases">
        <title>The yeast mating-type switching endonuclease HO is a domesticated member of an unorthodox homing genetic element family.</title>
        <authorList>
            <person name="Coughlan A.Y."/>
            <person name="Lombardi L."/>
            <person name="Braun-Galleani S."/>
            <person name="Martos A.R."/>
            <person name="Galeote V."/>
            <person name="Bigey F."/>
            <person name="Dequin S."/>
            <person name="Byrne K.P."/>
            <person name="Wolfe K.H."/>
        </authorList>
    </citation>
    <scope>NUCLEOTIDE SEQUENCE [LARGE SCALE GENOMIC DNA]</scope>
    <source>
        <strain evidence="9 10">CBS2947</strain>
    </source>
</reference>
<dbReference type="GO" id="GO:0000781">
    <property type="term" value="C:chromosome, telomeric region"/>
    <property type="evidence" value="ECO:0007669"/>
    <property type="project" value="GOC"/>
</dbReference>
<dbReference type="PROSITE" id="PS50827">
    <property type="entry name" value="DDT"/>
    <property type="match status" value="1"/>
</dbReference>
<dbReference type="SMART" id="SM00571">
    <property type="entry name" value="DDT"/>
    <property type="match status" value="1"/>
</dbReference>
<evidence type="ECO:0000313" key="9">
    <source>
        <dbReference type="EMBL" id="QLQ81202.1"/>
    </source>
</evidence>
<feature type="domain" description="DDT" evidence="7">
    <location>
        <begin position="378"/>
        <end position="438"/>
    </location>
</feature>
<dbReference type="InterPro" id="IPR018501">
    <property type="entry name" value="DDT_dom"/>
</dbReference>
<dbReference type="OrthoDB" id="332390at2759"/>
<dbReference type="InterPro" id="IPR028942">
    <property type="entry name" value="WHIM1_dom"/>
</dbReference>
<evidence type="ECO:0000256" key="4">
    <source>
        <dbReference type="PROSITE-ProRule" id="PRU00475"/>
    </source>
</evidence>
<dbReference type="GO" id="GO:0005634">
    <property type="term" value="C:nucleus"/>
    <property type="evidence" value="ECO:0007669"/>
    <property type="project" value="UniProtKB-SubCell"/>
</dbReference>
<dbReference type="Pfam" id="PF10537">
    <property type="entry name" value="WAC_Acf1_DNA_bd"/>
    <property type="match status" value="1"/>
</dbReference>
<keyword evidence="10" id="KW-1185">Reference proteome</keyword>
<evidence type="ECO:0000259" key="8">
    <source>
        <dbReference type="PROSITE" id="PS51136"/>
    </source>
</evidence>
<feature type="compositionally biased region" description="Basic and acidic residues" evidence="6">
    <location>
        <begin position="317"/>
        <end position="326"/>
    </location>
</feature>
<accession>A0A7H9HXQ0</accession>
<proteinExistence type="predicted"/>
<dbReference type="InterPro" id="IPR028941">
    <property type="entry name" value="WHIM2_dom"/>
</dbReference>
<dbReference type="EMBL" id="CP059271">
    <property type="protein sequence ID" value="QLQ81202.1"/>
    <property type="molecule type" value="Genomic_DNA"/>
</dbReference>
<evidence type="ECO:0000256" key="2">
    <source>
        <dbReference type="ARBA" id="ARBA00023054"/>
    </source>
</evidence>
<dbReference type="Pfam" id="PF15612">
    <property type="entry name" value="WHIM1"/>
    <property type="match status" value="1"/>
</dbReference>
<evidence type="ECO:0000256" key="5">
    <source>
        <dbReference type="SAM" id="Coils"/>
    </source>
</evidence>
<dbReference type="PANTHER" id="PTHR32075:SF6">
    <property type="entry name" value="ISWI CHROMATIN-REMODELING COMPLEX SUBUNIT YPL216W-RELATED"/>
    <property type="match status" value="1"/>
</dbReference>
<evidence type="ECO:0000256" key="1">
    <source>
        <dbReference type="ARBA" id="ARBA00004123"/>
    </source>
</evidence>
<feature type="domain" description="WAC" evidence="8">
    <location>
        <begin position="23"/>
        <end position="131"/>
    </location>
</feature>
<dbReference type="PROSITE" id="PS51136">
    <property type="entry name" value="WAC"/>
    <property type="match status" value="1"/>
</dbReference>
<dbReference type="InterPro" id="IPR013136">
    <property type="entry name" value="WSTF_Acf1_Cbp146"/>
</dbReference>
<evidence type="ECO:0000256" key="3">
    <source>
        <dbReference type="ARBA" id="ARBA00023242"/>
    </source>
</evidence>
<keyword evidence="2 5" id="KW-0175">Coiled coil</keyword>
<organism evidence="9 10">
    <name type="scientific">Torulaspora globosa</name>
    <dbReference type="NCBI Taxonomy" id="48254"/>
    <lineage>
        <taxon>Eukaryota</taxon>
        <taxon>Fungi</taxon>
        <taxon>Dikarya</taxon>
        <taxon>Ascomycota</taxon>
        <taxon>Saccharomycotina</taxon>
        <taxon>Saccharomycetes</taxon>
        <taxon>Saccharomycetales</taxon>
        <taxon>Saccharomycetaceae</taxon>
        <taxon>Torulaspora</taxon>
    </lineage>
</organism>
<feature type="region of interest" description="Disordered" evidence="6">
    <location>
        <begin position="1008"/>
        <end position="1030"/>
    </location>
</feature>
<evidence type="ECO:0000256" key="6">
    <source>
        <dbReference type="SAM" id="MobiDB-lite"/>
    </source>
</evidence>
<dbReference type="AlphaFoldDB" id="A0A7H9HXQ0"/>
<comment type="subcellular location">
    <subcellularLocation>
        <location evidence="1 4">Nucleus</location>
    </subcellularLocation>
</comment>
<evidence type="ECO:0000313" key="10">
    <source>
        <dbReference type="Proteomes" id="UP000510647"/>
    </source>
</evidence>
<gene>
    <name evidence="9" type="ORF">HG537_0E05570</name>
</gene>
<evidence type="ECO:0008006" key="11">
    <source>
        <dbReference type="Google" id="ProtNLM"/>
    </source>
</evidence>
<keyword evidence="3 4" id="KW-0539">Nucleus</keyword>
<feature type="coiled-coil region" evidence="5">
    <location>
        <begin position="683"/>
        <end position="724"/>
    </location>
</feature>
<name>A0A7H9HXQ0_9SACH</name>
<dbReference type="GO" id="GO:0000785">
    <property type="term" value="C:chromatin"/>
    <property type="evidence" value="ECO:0007669"/>
    <property type="project" value="UniProtKB-ARBA"/>
</dbReference>
<dbReference type="Proteomes" id="UP000510647">
    <property type="component" value="Chromosome 5"/>
</dbReference>
<feature type="region of interest" description="Disordered" evidence="6">
    <location>
        <begin position="273"/>
        <end position="326"/>
    </location>
</feature>
<dbReference type="Pfam" id="PF15613">
    <property type="entry name" value="WSD"/>
    <property type="match status" value="1"/>
</dbReference>
<sequence length="1115" mass="128791">MVLYKRKPVTLPDPEVLPADLNIEVWHIDETGEWFASYEKYLERFDFYSRHHFTCEITGTSCLTFFEALDSEETQFRLVEEKFPLKLREPVARFLHFNEVKRLDTLVEKTYVRFKNDFFPGEVVYLRKGNKDVSAPSSNHSTPQPDESFFKGHKETVTEAIQPQYQRPYIIKEKAQFNATTDSVTGEVIVPAYSKYMLTEANHGNKSLIADQSQIYRDRSTFTKHLIKCFCKITLRRASSKMGAPWAVKDEYLPMYGLTMDWPPEMLKYKEDEIPNERGRKQKSIEDLDENDHELGTADTDDLDIEESGASSKKRKVGEDAKENHAMMDATATNNITSILEDLSLPYQGPAKLFPGACQYNEYLELIRLEDNIPFKPFESMGKLLQVFQFLCSFGPTLLLSHFTLDQFLTTLKCTDPQELKGEVVYVELGTKSEKRQQSDWKRSWPIRTTIRNLDTSVIHYTICKEEPADEGMIDDVNNNGSGLLIEIFCALLRMFIDERGDWSFSLPEDWLQEDIPNAKPLVTENPSDELSNGTDDQANSLELALEKCLDYRNVNWAERLSKRQFNNGFWLIILLGALTECAYIPLYKDLIDDFNQKVIPENISSTQLPKQLWRNFCSNLSFKEKIDVIWILVDVLTNYSPDIKTAVDSSLELCGLIRSERFRVGKDLKSEALVLGQLRVNLQIAEDANTMEEATLEQLRNTAAQQESKVTNLQNDKMFLDQQVMEHDIQRLGPLGLDRYCNRYYWLGPSGVPSSNPSAAINGEGENNIRYHSGRLWIQGPTREAVKIHLKISDEELDKWLNLAKESGKEKATEEFFHISMRNDGSCIHSEKDSETQLVDKDGLANTLIDLTPIQRKVIDETPKCLLLSDAEWYSLNRMEDLRRLSDWLDTWGRREHDLLKQLGTVEKEAQESYHSHQEQTSFYQYDEVENKLFLEFEQNKLSEAELKYLSERSDEGSELNEQSPLKSDEELETIAEEIMKLDDCSQTRQIVDKVKELEKRRDTLLERKQTLDHDHEPNSKPQTNVERRRLNNVLDLKLARQAQILTDLLNHRHFKAIQDVLKWKNDLAIRYYGTSLRKNAAGTTKEPITDSVDEKLKQILSQTSRTTTAAVAN</sequence>
<evidence type="ECO:0000259" key="7">
    <source>
        <dbReference type="PROSITE" id="PS50827"/>
    </source>
</evidence>
<feature type="compositionally biased region" description="Basic and acidic residues" evidence="6">
    <location>
        <begin position="1008"/>
        <end position="1020"/>
    </location>
</feature>
<dbReference type="GO" id="GO:0031509">
    <property type="term" value="P:subtelomeric heterochromatin formation"/>
    <property type="evidence" value="ECO:0007669"/>
    <property type="project" value="TreeGrafter"/>
</dbReference>
<protein>
    <recommendedName>
        <fullName evidence="11">WAC domain-containing protein</fullName>
    </recommendedName>
</protein>
<feature type="compositionally biased region" description="Basic and acidic residues" evidence="6">
    <location>
        <begin position="273"/>
        <end position="286"/>
    </location>
</feature>
<dbReference type="PANTHER" id="PTHR32075">
    <property type="entry name" value="ISWI CHROMATIN-REMODELING COMPLEX SUBUNIT YPL216W-RELATED"/>
    <property type="match status" value="1"/>
</dbReference>